<organism evidence="2 3">
    <name type="scientific">Austropuccinia psidii MF-1</name>
    <dbReference type="NCBI Taxonomy" id="1389203"/>
    <lineage>
        <taxon>Eukaryota</taxon>
        <taxon>Fungi</taxon>
        <taxon>Dikarya</taxon>
        <taxon>Basidiomycota</taxon>
        <taxon>Pucciniomycotina</taxon>
        <taxon>Pucciniomycetes</taxon>
        <taxon>Pucciniales</taxon>
        <taxon>Sphaerophragmiaceae</taxon>
        <taxon>Austropuccinia</taxon>
    </lineage>
</organism>
<dbReference type="EMBL" id="AVOT02001716">
    <property type="protein sequence ID" value="MBW0467915.1"/>
    <property type="molecule type" value="Genomic_DNA"/>
</dbReference>
<evidence type="ECO:0000313" key="2">
    <source>
        <dbReference type="EMBL" id="MBW0467915.1"/>
    </source>
</evidence>
<name>A0A9Q3BMS6_9BASI</name>
<feature type="compositionally biased region" description="Basic and acidic residues" evidence="1">
    <location>
        <begin position="9"/>
        <end position="18"/>
    </location>
</feature>
<dbReference type="Proteomes" id="UP000765509">
    <property type="component" value="Unassembled WGS sequence"/>
</dbReference>
<comment type="caution">
    <text evidence="2">The sequence shown here is derived from an EMBL/GenBank/DDBJ whole genome shotgun (WGS) entry which is preliminary data.</text>
</comment>
<feature type="compositionally biased region" description="Low complexity" evidence="1">
    <location>
        <begin position="19"/>
        <end position="29"/>
    </location>
</feature>
<accession>A0A9Q3BMS6</accession>
<reference evidence="2" key="1">
    <citation type="submission" date="2021-03" db="EMBL/GenBank/DDBJ databases">
        <title>Draft genome sequence of rust myrtle Austropuccinia psidii MF-1, a brazilian biotype.</title>
        <authorList>
            <person name="Quecine M.C."/>
            <person name="Pachon D.M.R."/>
            <person name="Bonatelli M.L."/>
            <person name="Correr F.H."/>
            <person name="Franceschini L.M."/>
            <person name="Leite T.F."/>
            <person name="Margarido G.R.A."/>
            <person name="Almeida C.A."/>
            <person name="Ferrarezi J.A."/>
            <person name="Labate C.A."/>
        </authorList>
    </citation>
    <scope>NUCLEOTIDE SEQUENCE</scope>
    <source>
        <strain evidence="2">MF-1</strain>
    </source>
</reference>
<gene>
    <name evidence="2" type="ORF">O181_007630</name>
</gene>
<evidence type="ECO:0000256" key="1">
    <source>
        <dbReference type="SAM" id="MobiDB-lite"/>
    </source>
</evidence>
<feature type="region of interest" description="Disordered" evidence="1">
    <location>
        <begin position="1"/>
        <end position="29"/>
    </location>
</feature>
<protein>
    <submittedName>
        <fullName evidence="2">Uncharacterized protein</fullName>
    </submittedName>
</protein>
<proteinExistence type="predicted"/>
<dbReference type="AlphaFoldDB" id="A0A9Q3BMS6"/>
<keyword evidence="3" id="KW-1185">Reference proteome</keyword>
<sequence length="140" mass="15522">MQGMLTFNADHKDYHDPSKSSSNDFSSSKSCADMVCDFRAPSFSSSVHINSFNSPQSLISSGDEVFKEIQYVVENDSVSSLHLFLGSVDLPPSYYHDSLEVLWDEEEEPEDIEPVIEAIPSVLSPLFEFVLQGESGETCS</sequence>
<evidence type="ECO:0000313" key="3">
    <source>
        <dbReference type="Proteomes" id="UP000765509"/>
    </source>
</evidence>